<name>A0AAQ3SB77_VIGMU</name>
<dbReference type="GO" id="GO:0008270">
    <property type="term" value="F:zinc ion binding"/>
    <property type="evidence" value="ECO:0007669"/>
    <property type="project" value="UniProtKB-KW"/>
</dbReference>
<dbReference type="InterPro" id="IPR002867">
    <property type="entry name" value="IBR_dom"/>
</dbReference>
<evidence type="ECO:0000256" key="2">
    <source>
        <dbReference type="ARBA" id="ARBA00001947"/>
    </source>
</evidence>
<feature type="domain" description="RING-type" evidence="15">
    <location>
        <begin position="175"/>
        <end position="355"/>
    </location>
</feature>
<comment type="similarity">
    <text evidence="5">Belongs to the RBR family. Ariadne subfamily.</text>
</comment>
<keyword evidence="11" id="KW-0833">Ubl conjugation pathway</keyword>
<comment type="pathway">
    <text evidence="4">Protein modification; protein ubiquitination.</text>
</comment>
<evidence type="ECO:0000256" key="3">
    <source>
        <dbReference type="ARBA" id="ARBA00003976"/>
    </source>
</evidence>
<evidence type="ECO:0000256" key="6">
    <source>
        <dbReference type="ARBA" id="ARBA00012251"/>
    </source>
</evidence>
<dbReference type="PROSITE" id="PS51873">
    <property type="entry name" value="TRIAD"/>
    <property type="match status" value="1"/>
</dbReference>
<keyword evidence="8" id="KW-0479">Metal-binding</keyword>
<dbReference type="InterPro" id="IPR017907">
    <property type="entry name" value="Znf_RING_CS"/>
</dbReference>
<evidence type="ECO:0000256" key="13">
    <source>
        <dbReference type="PROSITE-ProRule" id="PRU00175"/>
    </source>
</evidence>
<evidence type="ECO:0000256" key="7">
    <source>
        <dbReference type="ARBA" id="ARBA00022679"/>
    </source>
</evidence>
<reference evidence="16 17" key="1">
    <citation type="journal article" date="2023" name="Life. Sci Alliance">
        <title>Evolutionary insights into 3D genome organization and epigenetic landscape of Vigna mungo.</title>
        <authorList>
            <person name="Junaid A."/>
            <person name="Singh B."/>
            <person name="Bhatia S."/>
        </authorList>
    </citation>
    <scope>NUCLEOTIDE SEQUENCE [LARGE SCALE GENOMIC DNA]</scope>
    <source>
        <strain evidence="16">Urdbean</strain>
    </source>
</reference>
<sequence length="355" mass="39871">MSSGRVEKKAIQADVKNVGSLSLRNLKLKHKEMSSRRVEKKVVRVDVKNVGSLSLTNPKLKRKEMSSNLLKHKEMSTSTVEKKAVQVNVKDVGDLSLRNPKLKHKEMSSDRVKKKTVRVDVKNVGSLSLTNPKLKRKEMSSNSVEKKVVQVNVKDLGDLSLRNLKRKNKEIGETSLAHCGICMDAKPGKEMFKNQNCSHLYCDYCIGRHVAAKIQENILMVKCPEPKCKAVIEPNNCRSIIPKEVFDRWGNALCENAVLGSQKFYCPFKDCSAMMICDEGEVVTSSECPHCHRLFCAQCKVSWHAGIDCEEFQRSKRKKGENGGSLVIELAKTKHVAMNFAMLVDCLGLLNIIRV</sequence>
<gene>
    <name evidence="16" type="ORF">V8G54_002861</name>
</gene>
<dbReference type="PROSITE" id="PS00518">
    <property type="entry name" value="ZF_RING_1"/>
    <property type="match status" value="1"/>
</dbReference>
<evidence type="ECO:0000313" key="16">
    <source>
        <dbReference type="EMBL" id="WVZ24317.1"/>
    </source>
</evidence>
<dbReference type="PANTHER" id="PTHR11685">
    <property type="entry name" value="RBR FAMILY RING FINGER AND IBR DOMAIN-CONTAINING"/>
    <property type="match status" value="1"/>
</dbReference>
<feature type="domain" description="RING-type" evidence="14">
    <location>
        <begin position="179"/>
        <end position="227"/>
    </location>
</feature>
<dbReference type="CDD" id="cd22582">
    <property type="entry name" value="BRcat_RBR_unk"/>
    <property type="match status" value="1"/>
</dbReference>
<comment type="function">
    <text evidence="3">Might act as an E3 ubiquitin-protein ligase, or as part of E3 complex, which accepts ubiquitin from specific E2 ubiquitin-conjugating enzymes and then transfers it to substrates.</text>
</comment>
<keyword evidence="9" id="KW-0677">Repeat</keyword>
<evidence type="ECO:0000256" key="9">
    <source>
        <dbReference type="ARBA" id="ARBA00022737"/>
    </source>
</evidence>
<dbReference type="FunFam" id="3.30.40.10:FF:000230">
    <property type="entry name" value="RBR-type E3 ubiquitin transferase"/>
    <property type="match status" value="1"/>
</dbReference>
<comment type="catalytic activity">
    <reaction evidence="1">
        <text>[E2 ubiquitin-conjugating enzyme]-S-ubiquitinyl-L-cysteine + [acceptor protein]-L-lysine = [E2 ubiquitin-conjugating enzyme]-L-cysteine + [acceptor protein]-N(6)-ubiquitinyl-L-lysine.</text>
        <dbReference type="EC" id="2.3.2.31"/>
    </reaction>
</comment>
<evidence type="ECO:0000256" key="12">
    <source>
        <dbReference type="ARBA" id="ARBA00022833"/>
    </source>
</evidence>
<evidence type="ECO:0000256" key="8">
    <source>
        <dbReference type="ARBA" id="ARBA00022723"/>
    </source>
</evidence>
<dbReference type="AlphaFoldDB" id="A0AAQ3SB77"/>
<accession>A0AAQ3SB77</accession>
<dbReference type="PROSITE" id="PS50089">
    <property type="entry name" value="ZF_RING_2"/>
    <property type="match status" value="1"/>
</dbReference>
<evidence type="ECO:0000259" key="14">
    <source>
        <dbReference type="PROSITE" id="PS50089"/>
    </source>
</evidence>
<keyword evidence="10 13" id="KW-0863">Zinc-finger</keyword>
<dbReference type="InterPro" id="IPR013083">
    <property type="entry name" value="Znf_RING/FYVE/PHD"/>
</dbReference>
<proteinExistence type="inferred from homology"/>
<dbReference type="EMBL" id="CP144700">
    <property type="protein sequence ID" value="WVZ24317.1"/>
    <property type="molecule type" value="Genomic_DNA"/>
</dbReference>
<evidence type="ECO:0000259" key="15">
    <source>
        <dbReference type="PROSITE" id="PS51873"/>
    </source>
</evidence>
<evidence type="ECO:0000256" key="1">
    <source>
        <dbReference type="ARBA" id="ARBA00001798"/>
    </source>
</evidence>
<dbReference type="GO" id="GO:0016567">
    <property type="term" value="P:protein ubiquitination"/>
    <property type="evidence" value="ECO:0007669"/>
    <property type="project" value="InterPro"/>
</dbReference>
<organism evidence="16 17">
    <name type="scientific">Vigna mungo</name>
    <name type="common">Black gram</name>
    <name type="synonym">Phaseolus mungo</name>
    <dbReference type="NCBI Taxonomy" id="3915"/>
    <lineage>
        <taxon>Eukaryota</taxon>
        <taxon>Viridiplantae</taxon>
        <taxon>Streptophyta</taxon>
        <taxon>Embryophyta</taxon>
        <taxon>Tracheophyta</taxon>
        <taxon>Spermatophyta</taxon>
        <taxon>Magnoliopsida</taxon>
        <taxon>eudicotyledons</taxon>
        <taxon>Gunneridae</taxon>
        <taxon>Pentapetalae</taxon>
        <taxon>rosids</taxon>
        <taxon>fabids</taxon>
        <taxon>Fabales</taxon>
        <taxon>Fabaceae</taxon>
        <taxon>Papilionoideae</taxon>
        <taxon>50 kb inversion clade</taxon>
        <taxon>NPAAA clade</taxon>
        <taxon>indigoferoid/millettioid clade</taxon>
        <taxon>Phaseoleae</taxon>
        <taxon>Vigna</taxon>
    </lineage>
</organism>
<dbReference type="Pfam" id="PF01485">
    <property type="entry name" value="IBR"/>
    <property type="match status" value="1"/>
</dbReference>
<evidence type="ECO:0000313" key="17">
    <source>
        <dbReference type="Proteomes" id="UP001374535"/>
    </source>
</evidence>
<evidence type="ECO:0000256" key="11">
    <source>
        <dbReference type="ARBA" id="ARBA00022786"/>
    </source>
</evidence>
<dbReference type="GO" id="GO:0061630">
    <property type="term" value="F:ubiquitin protein ligase activity"/>
    <property type="evidence" value="ECO:0007669"/>
    <property type="project" value="UniProtKB-EC"/>
</dbReference>
<evidence type="ECO:0000256" key="10">
    <source>
        <dbReference type="ARBA" id="ARBA00022771"/>
    </source>
</evidence>
<evidence type="ECO:0000256" key="5">
    <source>
        <dbReference type="ARBA" id="ARBA00005884"/>
    </source>
</evidence>
<dbReference type="Proteomes" id="UP001374535">
    <property type="component" value="Chromosome 1"/>
</dbReference>
<dbReference type="EC" id="2.3.2.31" evidence="6"/>
<dbReference type="InterPro" id="IPR001841">
    <property type="entry name" value="Znf_RING"/>
</dbReference>
<dbReference type="InterPro" id="IPR031127">
    <property type="entry name" value="E3_UB_ligase_RBR"/>
</dbReference>
<keyword evidence="7" id="KW-0808">Transferase</keyword>
<evidence type="ECO:0000256" key="4">
    <source>
        <dbReference type="ARBA" id="ARBA00004906"/>
    </source>
</evidence>
<protein>
    <recommendedName>
        <fullName evidence="6">RBR-type E3 ubiquitin transferase</fullName>
        <ecNumber evidence="6">2.3.2.31</ecNumber>
    </recommendedName>
</protein>
<dbReference type="Gene3D" id="3.30.40.10">
    <property type="entry name" value="Zinc/RING finger domain, C3HC4 (zinc finger)"/>
    <property type="match status" value="1"/>
</dbReference>
<keyword evidence="17" id="KW-1185">Reference proteome</keyword>
<comment type="cofactor">
    <cofactor evidence="2">
        <name>Zn(2+)</name>
        <dbReference type="ChEBI" id="CHEBI:29105"/>
    </cofactor>
</comment>
<dbReference type="SUPFAM" id="SSF57850">
    <property type="entry name" value="RING/U-box"/>
    <property type="match status" value="2"/>
</dbReference>
<keyword evidence="12" id="KW-0862">Zinc</keyword>
<dbReference type="SMART" id="SM00647">
    <property type="entry name" value="IBR"/>
    <property type="match status" value="1"/>
</dbReference>
<dbReference type="InterPro" id="IPR044066">
    <property type="entry name" value="TRIAD_supradom"/>
</dbReference>